<keyword evidence="6" id="KW-0963">Cytoplasm</keyword>
<feature type="domain" description="tRNA(Ile)-lysidine/2-thiocytidine synthase N-terminal" evidence="7">
    <location>
        <begin position="29"/>
        <end position="205"/>
    </location>
</feature>
<keyword evidence="9" id="KW-1185">Reference proteome</keyword>
<gene>
    <name evidence="6 8" type="primary">tilS</name>
    <name evidence="8" type="ORF">GRI69_03715</name>
</gene>
<dbReference type="GO" id="GO:0005524">
    <property type="term" value="F:ATP binding"/>
    <property type="evidence" value="ECO:0007669"/>
    <property type="project" value="UniProtKB-UniRule"/>
</dbReference>
<evidence type="ECO:0000256" key="6">
    <source>
        <dbReference type="HAMAP-Rule" id="MF_01161"/>
    </source>
</evidence>
<evidence type="ECO:0000256" key="3">
    <source>
        <dbReference type="ARBA" id="ARBA00022741"/>
    </source>
</evidence>
<dbReference type="GO" id="GO:0005737">
    <property type="term" value="C:cytoplasm"/>
    <property type="evidence" value="ECO:0007669"/>
    <property type="project" value="UniProtKB-SubCell"/>
</dbReference>
<evidence type="ECO:0000256" key="2">
    <source>
        <dbReference type="ARBA" id="ARBA00022694"/>
    </source>
</evidence>
<dbReference type="GO" id="GO:0032267">
    <property type="term" value="F:tRNA(Ile)-lysidine synthase activity"/>
    <property type="evidence" value="ECO:0007669"/>
    <property type="project" value="UniProtKB-EC"/>
</dbReference>
<comment type="function">
    <text evidence="6">Ligates lysine onto the cytidine present at position 34 of the AUA codon-specific tRNA(Ile) that contains the anticodon CAU, in an ATP-dependent manner. Cytidine is converted to lysidine, thus changing the amino acid specificity of the tRNA from methionine to isoleucine.</text>
</comment>
<dbReference type="EMBL" id="WTYC01000001">
    <property type="protein sequence ID" value="MXO47363.1"/>
    <property type="molecule type" value="Genomic_DNA"/>
</dbReference>
<keyword evidence="2 6" id="KW-0819">tRNA processing</keyword>
<comment type="subcellular location">
    <subcellularLocation>
        <location evidence="6">Cytoplasm</location>
    </subcellularLocation>
</comment>
<comment type="domain">
    <text evidence="6">The N-terminal region contains the highly conserved SGGXDS motif, predicted to be a P-loop motif involved in ATP binding.</text>
</comment>
<sequence length="327" mass="36434">MIVDPELVERFRADLSALWPYTEGGPQKLGIALSGGGDSLALLLLAHAALPERVEAATVDHRLRRESAREAELAANYCSEIGVPHQTLQVEVAEGNLQDRARAARYEALGQWCVDRDLDGLSTAHQMDDQAETFLMRLNRGSGISGLASIRALGSLPNAPIRLVRPLLGWKRAELVDLVKSLGWSPVEDPSNENVDFDRVRMRQNLSRCDWLDVTAIGRSARYLAEADETLKWVVDREYIERVSFDGEEAIYQALRTGVRGTLVKGGVIRAIFRRFGLQIDQRVGAALVESLTRGIKTNIAGLQADVRDLEGERLWIFRRENPRRTG</sequence>
<dbReference type="InterPro" id="IPR012094">
    <property type="entry name" value="tRNA_Ile_lys_synt"/>
</dbReference>
<keyword evidence="3 6" id="KW-0547">Nucleotide-binding</keyword>
<evidence type="ECO:0000259" key="7">
    <source>
        <dbReference type="Pfam" id="PF01171"/>
    </source>
</evidence>
<dbReference type="SUPFAM" id="SSF52402">
    <property type="entry name" value="Adenine nucleotide alpha hydrolases-like"/>
    <property type="match status" value="1"/>
</dbReference>
<dbReference type="CDD" id="cd01992">
    <property type="entry name" value="TilS_N"/>
    <property type="match status" value="1"/>
</dbReference>
<comment type="caution">
    <text evidence="8">The sequence shown here is derived from an EMBL/GenBank/DDBJ whole genome shotgun (WGS) entry which is preliminary data.</text>
</comment>
<dbReference type="Pfam" id="PF01171">
    <property type="entry name" value="ATP_bind_3"/>
    <property type="match status" value="1"/>
</dbReference>
<evidence type="ECO:0000256" key="1">
    <source>
        <dbReference type="ARBA" id="ARBA00022598"/>
    </source>
</evidence>
<dbReference type="RefSeq" id="WP_160726863.1">
    <property type="nucleotide sequence ID" value="NZ_WTYC01000001.1"/>
</dbReference>
<comment type="similarity">
    <text evidence="6">Belongs to the tRNA(Ile)-lysidine synthase family.</text>
</comment>
<dbReference type="GO" id="GO:0006400">
    <property type="term" value="P:tRNA modification"/>
    <property type="evidence" value="ECO:0007669"/>
    <property type="project" value="UniProtKB-UniRule"/>
</dbReference>
<name>A0A844XQ82_9SPHN</name>
<dbReference type="InterPro" id="IPR011063">
    <property type="entry name" value="TilS/TtcA_N"/>
</dbReference>
<proteinExistence type="inferred from homology"/>
<dbReference type="Gene3D" id="3.40.50.620">
    <property type="entry name" value="HUPs"/>
    <property type="match status" value="1"/>
</dbReference>
<dbReference type="InterPro" id="IPR012795">
    <property type="entry name" value="tRNA_Ile_lys_synt_N"/>
</dbReference>
<comment type="catalytic activity">
    <reaction evidence="5 6">
        <text>cytidine(34) in tRNA(Ile2) + L-lysine + ATP = lysidine(34) in tRNA(Ile2) + AMP + diphosphate + H(+)</text>
        <dbReference type="Rhea" id="RHEA:43744"/>
        <dbReference type="Rhea" id="RHEA-COMP:10625"/>
        <dbReference type="Rhea" id="RHEA-COMP:10670"/>
        <dbReference type="ChEBI" id="CHEBI:15378"/>
        <dbReference type="ChEBI" id="CHEBI:30616"/>
        <dbReference type="ChEBI" id="CHEBI:32551"/>
        <dbReference type="ChEBI" id="CHEBI:33019"/>
        <dbReference type="ChEBI" id="CHEBI:82748"/>
        <dbReference type="ChEBI" id="CHEBI:83665"/>
        <dbReference type="ChEBI" id="CHEBI:456215"/>
        <dbReference type="EC" id="6.3.4.19"/>
    </reaction>
</comment>
<dbReference type="Proteomes" id="UP000448199">
    <property type="component" value="Unassembled WGS sequence"/>
</dbReference>
<keyword evidence="1 6" id="KW-0436">Ligase</keyword>
<dbReference type="PANTHER" id="PTHR43033">
    <property type="entry name" value="TRNA(ILE)-LYSIDINE SYNTHASE-RELATED"/>
    <property type="match status" value="1"/>
</dbReference>
<dbReference type="OrthoDB" id="9807403at2"/>
<organism evidence="8 9">
    <name type="scientific">Qipengyuania vulgaris</name>
    <dbReference type="NCBI Taxonomy" id="291985"/>
    <lineage>
        <taxon>Bacteria</taxon>
        <taxon>Pseudomonadati</taxon>
        <taxon>Pseudomonadota</taxon>
        <taxon>Alphaproteobacteria</taxon>
        <taxon>Sphingomonadales</taxon>
        <taxon>Erythrobacteraceae</taxon>
        <taxon>Qipengyuania</taxon>
    </lineage>
</organism>
<dbReference type="NCBIfam" id="TIGR02432">
    <property type="entry name" value="lysidine_TilS_N"/>
    <property type="match status" value="1"/>
</dbReference>
<reference evidence="8 9" key="1">
    <citation type="submission" date="2019-12" db="EMBL/GenBank/DDBJ databases">
        <title>Genomic-based taxomic classification of the family Erythrobacteraceae.</title>
        <authorList>
            <person name="Xu L."/>
        </authorList>
    </citation>
    <scope>NUCLEOTIDE SEQUENCE [LARGE SCALE GENOMIC DNA]</scope>
    <source>
        <strain evidence="8 9">DSM 17792</strain>
    </source>
</reference>
<evidence type="ECO:0000256" key="4">
    <source>
        <dbReference type="ARBA" id="ARBA00022840"/>
    </source>
</evidence>
<evidence type="ECO:0000256" key="5">
    <source>
        <dbReference type="ARBA" id="ARBA00048539"/>
    </source>
</evidence>
<dbReference type="InterPro" id="IPR014729">
    <property type="entry name" value="Rossmann-like_a/b/a_fold"/>
</dbReference>
<dbReference type="HAMAP" id="MF_01161">
    <property type="entry name" value="tRNA_Ile_lys_synt"/>
    <property type="match status" value="1"/>
</dbReference>
<evidence type="ECO:0000313" key="8">
    <source>
        <dbReference type="EMBL" id="MXO47363.1"/>
    </source>
</evidence>
<keyword evidence="4 6" id="KW-0067">ATP-binding</keyword>
<accession>A0A844XQ82</accession>
<protein>
    <recommendedName>
        <fullName evidence="6">tRNA(Ile)-lysidine synthase</fullName>
        <ecNumber evidence="6">6.3.4.19</ecNumber>
    </recommendedName>
    <alternativeName>
        <fullName evidence="6">tRNA(Ile)-2-lysyl-cytidine synthase</fullName>
    </alternativeName>
    <alternativeName>
        <fullName evidence="6">tRNA(Ile)-lysidine synthetase</fullName>
    </alternativeName>
</protein>
<evidence type="ECO:0000313" key="9">
    <source>
        <dbReference type="Proteomes" id="UP000448199"/>
    </source>
</evidence>
<feature type="binding site" evidence="6">
    <location>
        <begin position="34"/>
        <end position="39"/>
    </location>
    <ligand>
        <name>ATP</name>
        <dbReference type="ChEBI" id="CHEBI:30616"/>
    </ligand>
</feature>
<dbReference type="AlphaFoldDB" id="A0A844XQ82"/>
<dbReference type="PANTHER" id="PTHR43033:SF1">
    <property type="entry name" value="TRNA(ILE)-LYSIDINE SYNTHASE-RELATED"/>
    <property type="match status" value="1"/>
</dbReference>
<dbReference type="EC" id="6.3.4.19" evidence="6"/>